<keyword evidence="2" id="KW-1185">Reference proteome</keyword>
<accession>A0A5C8Z9Y5</accession>
<protein>
    <submittedName>
        <fullName evidence="1">Uncharacterized protein</fullName>
    </submittedName>
</protein>
<proteinExistence type="predicted"/>
<sequence>MNELIDILALAENDIVKITWEGHHPEYPQTIIELMNVLGKSNFIVSDYRKHNFKDVISNIDSSSLEQLSCVITWIVRSERFITGGWKTQLENKNLQNAVRKAIELSADNV</sequence>
<dbReference type="InterPro" id="IPR045425">
    <property type="entry name" value="DUF6508"/>
</dbReference>
<organism evidence="1 2">
    <name type="scientific">Reinekea thalattae</name>
    <dbReference type="NCBI Taxonomy" id="2593301"/>
    <lineage>
        <taxon>Bacteria</taxon>
        <taxon>Pseudomonadati</taxon>
        <taxon>Pseudomonadota</taxon>
        <taxon>Gammaproteobacteria</taxon>
        <taxon>Oceanospirillales</taxon>
        <taxon>Saccharospirillaceae</taxon>
        <taxon>Reinekea</taxon>
    </lineage>
</organism>
<evidence type="ECO:0000313" key="1">
    <source>
        <dbReference type="EMBL" id="TXR53978.1"/>
    </source>
</evidence>
<dbReference type="EMBL" id="VKAD01000001">
    <property type="protein sequence ID" value="TXR53978.1"/>
    <property type="molecule type" value="Genomic_DNA"/>
</dbReference>
<dbReference type="Pfam" id="PF20118">
    <property type="entry name" value="DUF6508"/>
    <property type="match status" value="1"/>
</dbReference>
<evidence type="ECO:0000313" key="2">
    <source>
        <dbReference type="Proteomes" id="UP000321764"/>
    </source>
</evidence>
<dbReference type="AlphaFoldDB" id="A0A5C8Z9Y5"/>
<name>A0A5C8Z9Y5_9GAMM</name>
<comment type="caution">
    <text evidence="1">The sequence shown here is derived from an EMBL/GenBank/DDBJ whole genome shotgun (WGS) entry which is preliminary data.</text>
</comment>
<dbReference type="Proteomes" id="UP000321764">
    <property type="component" value="Unassembled WGS sequence"/>
</dbReference>
<dbReference type="RefSeq" id="WP_147713378.1">
    <property type="nucleotide sequence ID" value="NZ_VKAD01000001.1"/>
</dbReference>
<gene>
    <name evidence="1" type="ORF">FME95_05360</name>
</gene>
<reference evidence="1 2" key="1">
    <citation type="submission" date="2019-07" db="EMBL/GenBank/DDBJ databases">
        <title>Reinekea sp. strain SSH23 genome sequencing and assembly.</title>
        <authorList>
            <person name="Kim I."/>
        </authorList>
    </citation>
    <scope>NUCLEOTIDE SEQUENCE [LARGE SCALE GENOMIC DNA]</scope>
    <source>
        <strain evidence="1 2">SSH23</strain>
    </source>
</reference>